<dbReference type="RefSeq" id="WP_264778303.1">
    <property type="nucleotide sequence ID" value="NZ_AP026562.1"/>
</dbReference>
<keyword evidence="3 5" id="KW-0067">ATP-binding</keyword>
<dbReference type="InterPro" id="IPR017871">
    <property type="entry name" value="ABC_transporter-like_CS"/>
</dbReference>
<dbReference type="GO" id="GO:0005524">
    <property type="term" value="F:ATP binding"/>
    <property type="evidence" value="ECO:0007669"/>
    <property type="project" value="UniProtKB-KW"/>
</dbReference>
<dbReference type="Pfam" id="PF00005">
    <property type="entry name" value="ABC_tran"/>
    <property type="match status" value="1"/>
</dbReference>
<dbReference type="InterPro" id="IPR003593">
    <property type="entry name" value="AAA+_ATPase"/>
</dbReference>
<evidence type="ECO:0000313" key="6">
    <source>
        <dbReference type="Proteomes" id="UP001064971"/>
    </source>
</evidence>
<keyword evidence="1" id="KW-0813">Transport</keyword>
<evidence type="ECO:0000256" key="2">
    <source>
        <dbReference type="ARBA" id="ARBA00022741"/>
    </source>
</evidence>
<evidence type="ECO:0000259" key="4">
    <source>
        <dbReference type="PROSITE" id="PS50893"/>
    </source>
</evidence>
<protein>
    <submittedName>
        <fullName evidence="5">ABC transporter ATP-binding protein</fullName>
    </submittedName>
</protein>
<dbReference type="SUPFAM" id="SSF50331">
    <property type="entry name" value="MOP-like"/>
    <property type="match status" value="1"/>
</dbReference>
<dbReference type="SUPFAM" id="SSF52540">
    <property type="entry name" value="P-loop containing nucleoside triphosphate hydrolases"/>
    <property type="match status" value="1"/>
</dbReference>
<keyword evidence="5" id="KW-0614">Plasmid</keyword>
<dbReference type="PROSITE" id="PS50893">
    <property type="entry name" value="ABC_TRANSPORTER_2"/>
    <property type="match status" value="1"/>
</dbReference>
<sequence>MAEIVFDGITKTYAGRAAVRNLNLRVGSGELLCLLGPSGCGKTTSLRMLAGFVTPDAGDIRLDGGSLLRLGPEARPTAMVFQRYTLWPHMNVFHNVAFGLKLRRVPAREVVRRVGRALALVGLPGYELRLPAQLSGGQQQRVALARALVIEPRVLLLDEPLSSLDAKLRAGLRQEIRGIVRELGITTVFVTHDQEEALSVADRIAVMRDGDLEQVAPPGMLYAQPTTRFVADFIGQMNFLPGVVSGREVRAGELHFAVDGDLGLGGPVEVAVRPEDFAFGPGGAPAQVLGVADLGHYREVRARLGEGAVSVFVGKGEAAPASGAGLHVRRALLYAGGRLVGEARPVGALAAERR</sequence>
<dbReference type="PANTHER" id="PTHR42781:SF4">
    <property type="entry name" value="SPERMIDINE_PUTRESCINE IMPORT ATP-BINDING PROTEIN POTA"/>
    <property type="match status" value="1"/>
</dbReference>
<dbReference type="InterPro" id="IPR050093">
    <property type="entry name" value="ABC_SmlMolc_Importer"/>
</dbReference>
<dbReference type="InterPro" id="IPR008995">
    <property type="entry name" value="Mo/tungstate-bd_C_term_dom"/>
</dbReference>
<gene>
    <name evidence="5" type="primary">afuC</name>
    <name evidence="5" type="ORF">DAETH_44420</name>
</gene>
<dbReference type="Gene3D" id="2.40.50.100">
    <property type="match status" value="1"/>
</dbReference>
<accession>A0ABM8AL76</accession>
<dbReference type="InterPro" id="IPR003439">
    <property type="entry name" value="ABC_transporter-like_ATP-bd"/>
</dbReference>
<evidence type="ECO:0000313" key="5">
    <source>
        <dbReference type="EMBL" id="BDP44473.1"/>
    </source>
</evidence>
<dbReference type="PANTHER" id="PTHR42781">
    <property type="entry name" value="SPERMIDINE/PUTRESCINE IMPORT ATP-BINDING PROTEIN POTA"/>
    <property type="match status" value="1"/>
</dbReference>
<evidence type="ECO:0000256" key="1">
    <source>
        <dbReference type="ARBA" id="ARBA00022448"/>
    </source>
</evidence>
<proteinExistence type="predicted"/>
<reference evidence="5" key="1">
    <citation type="submission" date="2022-07" db="EMBL/GenBank/DDBJ databases">
        <title>Complete Genome Sequence of the Radioresistant Bacterium Deinococcus aetherius ST0316, Isolated from the Air Dust collected in Lower Stratosphere above Japan.</title>
        <authorList>
            <person name="Satoh K."/>
            <person name="Hagiwara K."/>
            <person name="Katsumata K."/>
            <person name="Kubo A."/>
            <person name="Yokobori S."/>
            <person name="Yamagishi A."/>
            <person name="Oono Y."/>
            <person name="Narumi I."/>
        </authorList>
    </citation>
    <scope>NUCLEOTIDE SEQUENCE</scope>
    <source>
        <strain evidence="5">ST0316</strain>
        <plasmid evidence="5">pDAETH-2</plasmid>
    </source>
</reference>
<dbReference type="Gene3D" id="3.40.50.300">
    <property type="entry name" value="P-loop containing nucleotide triphosphate hydrolases"/>
    <property type="match status" value="1"/>
</dbReference>
<organism evidence="5 6">
    <name type="scientific">Deinococcus aetherius</name>
    <dbReference type="NCBI Taxonomy" id="200252"/>
    <lineage>
        <taxon>Bacteria</taxon>
        <taxon>Thermotogati</taxon>
        <taxon>Deinococcota</taxon>
        <taxon>Deinococci</taxon>
        <taxon>Deinococcales</taxon>
        <taxon>Deinococcaceae</taxon>
        <taxon>Deinococcus</taxon>
    </lineage>
</organism>
<dbReference type="PROSITE" id="PS00211">
    <property type="entry name" value="ABC_TRANSPORTER_1"/>
    <property type="match status" value="1"/>
</dbReference>
<keyword evidence="6" id="KW-1185">Reference proteome</keyword>
<feature type="domain" description="ABC transporter" evidence="4">
    <location>
        <begin position="4"/>
        <end position="234"/>
    </location>
</feature>
<keyword evidence="2" id="KW-0547">Nucleotide-binding</keyword>
<dbReference type="SMART" id="SM00382">
    <property type="entry name" value="AAA"/>
    <property type="match status" value="1"/>
</dbReference>
<name>A0ABM8AL76_9DEIO</name>
<geneLocation type="plasmid" evidence="5 6">
    <name>pDAETH-2</name>
</geneLocation>
<dbReference type="InterPro" id="IPR027417">
    <property type="entry name" value="P-loop_NTPase"/>
</dbReference>
<dbReference type="EMBL" id="AP026562">
    <property type="protein sequence ID" value="BDP44473.1"/>
    <property type="molecule type" value="Genomic_DNA"/>
</dbReference>
<evidence type="ECO:0000256" key="3">
    <source>
        <dbReference type="ARBA" id="ARBA00022840"/>
    </source>
</evidence>
<dbReference type="Proteomes" id="UP001064971">
    <property type="component" value="Plasmid pDAETH-2"/>
</dbReference>